<gene>
    <name evidence="1" type="ORF">C1645_830132</name>
</gene>
<evidence type="ECO:0000313" key="2">
    <source>
        <dbReference type="Proteomes" id="UP000265703"/>
    </source>
</evidence>
<evidence type="ECO:0000313" key="1">
    <source>
        <dbReference type="EMBL" id="RIA85903.1"/>
    </source>
</evidence>
<proteinExistence type="predicted"/>
<dbReference type="InterPro" id="IPR011990">
    <property type="entry name" value="TPR-like_helical_dom_sf"/>
</dbReference>
<dbReference type="Proteomes" id="UP000265703">
    <property type="component" value="Unassembled WGS sequence"/>
</dbReference>
<dbReference type="OrthoDB" id="2422324at2759"/>
<feature type="non-terminal residue" evidence="1">
    <location>
        <position position="1"/>
    </location>
</feature>
<reference evidence="1 2" key="1">
    <citation type="submission" date="2018-06" db="EMBL/GenBank/DDBJ databases">
        <title>Comparative genomics reveals the genomic features of Rhizophagus irregularis, R. cerebriforme, R. diaphanum and Gigaspora rosea, and their symbiotic lifestyle signature.</title>
        <authorList>
            <person name="Morin E."/>
            <person name="San Clemente H."/>
            <person name="Chen E.C.H."/>
            <person name="De La Providencia I."/>
            <person name="Hainaut M."/>
            <person name="Kuo A."/>
            <person name="Kohler A."/>
            <person name="Murat C."/>
            <person name="Tang N."/>
            <person name="Roy S."/>
            <person name="Loubradou J."/>
            <person name="Henrissat B."/>
            <person name="Grigoriev I.V."/>
            <person name="Corradi N."/>
            <person name="Roux C."/>
            <person name="Martin F.M."/>
        </authorList>
    </citation>
    <scope>NUCLEOTIDE SEQUENCE [LARGE SCALE GENOMIC DNA]</scope>
    <source>
        <strain evidence="1 2">DAOM 227022</strain>
    </source>
</reference>
<dbReference type="AlphaFoldDB" id="A0A397SIA5"/>
<organism evidence="1 2">
    <name type="scientific">Glomus cerebriforme</name>
    <dbReference type="NCBI Taxonomy" id="658196"/>
    <lineage>
        <taxon>Eukaryota</taxon>
        <taxon>Fungi</taxon>
        <taxon>Fungi incertae sedis</taxon>
        <taxon>Mucoromycota</taxon>
        <taxon>Glomeromycotina</taxon>
        <taxon>Glomeromycetes</taxon>
        <taxon>Glomerales</taxon>
        <taxon>Glomeraceae</taxon>
        <taxon>Glomus</taxon>
    </lineage>
</organism>
<keyword evidence="2" id="KW-1185">Reference proteome</keyword>
<name>A0A397SIA5_9GLOM</name>
<dbReference type="EMBL" id="QKYT01000398">
    <property type="protein sequence ID" value="RIA85903.1"/>
    <property type="molecule type" value="Genomic_DNA"/>
</dbReference>
<sequence>YDKALSDLDKVIQLDPLNNLAYYYKSLIYHAKQDVDNTSIAYNKFTELVSDDILTKIQLYHLEYLLNNNSLEDLSHILAKINQISNIKNYKSLLLIRCKIYIELKKYNEAKLDFVMLSNNYYKDTKDILFIHLLREYPDFWSYLYKFYQLNNKFTELGIINEFYKLMYQEMKIYFISNLINLNKKLCYFQESDANSLSGQVLCSKNEEFRLDLPVLYSIYYNIMWKINVKKILSKDCFIKFIVFKDKEKSTDQEEHILKYEDVSKLEGLGWIEYNLPINLRNCLIQQSIEVKGSIDMQIDYVRFGYRCVDEKIKCIPNVDYLLPDYLEICPNIPETFKDKYFSKKEMENLLELKDIINNL</sequence>
<dbReference type="SUPFAM" id="SSF48452">
    <property type="entry name" value="TPR-like"/>
    <property type="match status" value="1"/>
</dbReference>
<accession>A0A397SIA5</accession>
<dbReference type="Gene3D" id="1.25.40.10">
    <property type="entry name" value="Tetratricopeptide repeat domain"/>
    <property type="match status" value="1"/>
</dbReference>
<comment type="caution">
    <text evidence="1">The sequence shown here is derived from an EMBL/GenBank/DDBJ whole genome shotgun (WGS) entry which is preliminary data.</text>
</comment>
<protein>
    <submittedName>
        <fullName evidence="1">Uncharacterized protein</fullName>
    </submittedName>
</protein>